<dbReference type="OrthoDB" id="1191435at2759"/>
<evidence type="ECO:0000313" key="6">
    <source>
        <dbReference type="Proteomes" id="UP000237000"/>
    </source>
</evidence>
<comment type="caution">
    <text evidence="5">The sequence shown here is derived from an EMBL/GenBank/DDBJ whole genome shotgun (WGS) entry which is preliminary data.</text>
</comment>
<dbReference type="Pfam" id="PF00201">
    <property type="entry name" value="UDPGT"/>
    <property type="match status" value="1"/>
</dbReference>
<reference evidence="6" key="1">
    <citation type="submission" date="2016-06" db="EMBL/GenBank/DDBJ databases">
        <title>Parallel loss of symbiosis genes in relatives of nitrogen-fixing non-legume Parasponia.</title>
        <authorList>
            <person name="Van Velzen R."/>
            <person name="Holmer R."/>
            <person name="Bu F."/>
            <person name="Rutten L."/>
            <person name="Van Zeijl A."/>
            <person name="Liu W."/>
            <person name="Santuari L."/>
            <person name="Cao Q."/>
            <person name="Sharma T."/>
            <person name="Shen D."/>
            <person name="Roswanjaya Y."/>
            <person name="Wardhani T."/>
            <person name="Kalhor M.S."/>
            <person name="Jansen J."/>
            <person name="Van den Hoogen J."/>
            <person name="Gungor B."/>
            <person name="Hartog M."/>
            <person name="Hontelez J."/>
            <person name="Verver J."/>
            <person name="Yang W.-C."/>
            <person name="Schijlen E."/>
            <person name="Repin R."/>
            <person name="Schilthuizen M."/>
            <person name="Schranz E."/>
            <person name="Heidstra R."/>
            <person name="Miyata K."/>
            <person name="Fedorova E."/>
            <person name="Kohlen W."/>
            <person name="Bisseling T."/>
            <person name="Smit S."/>
            <person name="Geurts R."/>
        </authorList>
    </citation>
    <scope>NUCLEOTIDE SEQUENCE [LARGE SCALE GENOMIC DNA]</scope>
    <source>
        <strain evidence="6">cv. RG33-2</strain>
    </source>
</reference>
<keyword evidence="3 4" id="KW-0808">Transferase</keyword>
<dbReference type="PROSITE" id="PS00375">
    <property type="entry name" value="UDPGT"/>
    <property type="match status" value="1"/>
</dbReference>
<dbReference type="FunFam" id="3.40.50.2000:FF:000202">
    <property type="entry name" value="Glycosyltransferase"/>
    <property type="match status" value="1"/>
</dbReference>
<dbReference type="PANTHER" id="PTHR48047:SF45">
    <property type="entry name" value="SCOPOLETIN GLUCOSYLTRANSFERASE-LIKE"/>
    <property type="match status" value="1"/>
</dbReference>
<evidence type="ECO:0000256" key="2">
    <source>
        <dbReference type="ARBA" id="ARBA00022676"/>
    </source>
</evidence>
<dbReference type="InterPro" id="IPR035595">
    <property type="entry name" value="UDP_glycos_trans_CS"/>
</dbReference>
<dbReference type="Gene3D" id="3.40.50.2000">
    <property type="entry name" value="Glycogen Phosphorylase B"/>
    <property type="match status" value="2"/>
</dbReference>
<dbReference type="EMBL" id="JXTC01000306">
    <property type="protein sequence ID" value="PON67175.1"/>
    <property type="molecule type" value="Genomic_DNA"/>
</dbReference>
<dbReference type="InterPro" id="IPR002213">
    <property type="entry name" value="UDP_glucos_trans"/>
</dbReference>
<sequence length="312" mass="35729">MVRSQLPDWSGLRSQLLEAIGESEKKTHGAVMNSFSELEHEYVEHLRDKLGVKAWSLGPVSLWMNKDYSDKAERGQTIINTGTEHYSNDNLLNWLNSKDHNSVLYVSFGSLTRFRTTQLVEIAHGLEASGHPFIWVVRKKEKDDDDEEESKVFIQSFEERVKDNKRGLIIREWAPQVLILEHPAIGGVVTHCGWNSILEAVTAGLPMITWPLFAEQFYNEKFLTEVVRVGVSVGVKRWSFDWWHIEEDVVVKREEIEKAVRFLMGGEEEALEMRKRVKKLSEAAKMAVESGGSSQSNLTALINELKSLKIRY</sequence>
<dbReference type="Proteomes" id="UP000237000">
    <property type="component" value="Unassembled WGS sequence"/>
</dbReference>
<accession>A0A2P5D1R6</accession>
<evidence type="ECO:0000313" key="5">
    <source>
        <dbReference type="EMBL" id="PON67175.1"/>
    </source>
</evidence>
<dbReference type="CDD" id="cd03784">
    <property type="entry name" value="GT1_Gtf-like"/>
    <property type="match status" value="1"/>
</dbReference>
<organism evidence="5 6">
    <name type="scientific">Trema orientale</name>
    <name type="common">Charcoal tree</name>
    <name type="synonym">Celtis orientalis</name>
    <dbReference type="NCBI Taxonomy" id="63057"/>
    <lineage>
        <taxon>Eukaryota</taxon>
        <taxon>Viridiplantae</taxon>
        <taxon>Streptophyta</taxon>
        <taxon>Embryophyta</taxon>
        <taxon>Tracheophyta</taxon>
        <taxon>Spermatophyta</taxon>
        <taxon>Magnoliopsida</taxon>
        <taxon>eudicotyledons</taxon>
        <taxon>Gunneridae</taxon>
        <taxon>Pentapetalae</taxon>
        <taxon>rosids</taxon>
        <taxon>fabids</taxon>
        <taxon>Rosales</taxon>
        <taxon>Cannabaceae</taxon>
        <taxon>Trema</taxon>
    </lineage>
</organism>
<name>A0A2P5D1R6_TREOI</name>
<proteinExistence type="inferred from homology"/>
<dbReference type="InParanoid" id="A0A2P5D1R6"/>
<comment type="similarity">
    <text evidence="1 4">Belongs to the UDP-glycosyltransferase family.</text>
</comment>
<evidence type="ECO:0000256" key="3">
    <source>
        <dbReference type="ARBA" id="ARBA00022679"/>
    </source>
</evidence>
<keyword evidence="2 4" id="KW-0328">Glycosyltransferase</keyword>
<protein>
    <submittedName>
        <fullName evidence="5">UDP-glucuronosyl/UDP-glucosyltransferase</fullName>
    </submittedName>
</protein>
<evidence type="ECO:0000256" key="4">
    <source>
        <dbReference type="RuleBase" id="RU003718"/>
    </source>
</evidence>
<dbReference type="GO" id="GO:0035251">
    <property type="term" value="F:UDP-glucosyltransferase activity"/>
    <property type="evidence" value="ECO:0007669"/>
    <property type="project" value="UniProtKB-ARBA"/>
</dbReference>
<gene>
    <name evidence="5" type="ORF">TorRG33x02_265430</name>
</gene>
<keyword evidence="6" id="KW-1185">Reference proteome</keyword>
<dbReference type="PANTHER" id="PTHR48047">
    <property type="entry name" value="GLYCOSYLTRANSFERASE"/>
    <property type="match status" value="1"/>
</dbReference>
<dbReference type="SUPFAM" id="SSF53756">
    <property type="entry name" value="UDP-Glycosyltransferase/glycogen phosphorylase"/>
    <property type="match status" value="1"/>
</dbReference>
<dbReference type="AlphaFoldDB" id="A0A2P5D1R6"/>
<evidence type="ECO:0000256" key="1">
    <source>
        <dbReference type="ARBA" id="ARBA00009995"/>
    </source>
</evidence>